<reference evidence="3" key="1">
    <citation type="submission" date="2018-05" db="EMBL/GenBank/DDBJ databases">
        <authorList>
            <person name="Lanie J.A."/>
            <person name="Ng W.-L."/>
            <person name="Kazmierczak K.M."/>
            <person name="Andrzejewski T.M."/>
            <person name="Davidsen T.M."/>
            <person name="Wayne K.J."/>
            <person name="Tettelin H."/>
            <person name="Glass J.I."/>
            <person name="Rusch D."/>
            <person name="Podicherti R."/>
            <person name="Tsui H.-C.T."/>
            <person name="Winkler M.E."/>
        </authorList>
    </citation>
    <scope>NUCLEOTIDE SEQUENCE</scope>
</reference>
<feature type="domain" description="Sialate O-acetylesterase" evidence="2">
    <location>
        <begin position="105"/>
        <end position="351"/>
    </location>
</feature>
<dbReference type="GO" id="GO:0001681">
    <property type="term" value="F:sialate O-acetylesterase activity"/>
    <property type="evidence" value="ECO:0007669"/>
    <property type="project" value="InterPro"/>
</dbReference>
<proteinExistence type="predicted"/>
<dbReference type="InterPro" id="IPR036514">
    <property type="entry name" value="SGNH_hydro_sf"/>
</dbReference>
<name>A0A381P833_9ZZZZ</name>
<protein>
    <recommendedName>
        <fullName evidence="2">Sialate O-acetylesterase domain-containing protein</fullName>
    </recommendedName>
</protein>
<dbReference type="PANTHER" id="PTHR22901">
    <property type="entry name" value="SIALATE O-ACETYLESTERASE"/>
    <property type="match status" value="1"/>
</dbReference>
<evidence type="ECO:0000256" key="1">
    <source>
        <dbReference type="ARBA" id="ARBA00022801"/>
    </source>
</evidence>
<keyword evidence="1" id="KW-0378">Hydrolase</keyword>
<dbReference type="SUPFAM" id="SSF52266">
    <property type="entry name" value="SGNH hydrolase"/>
    <property type="match status" value="1"/>
</dbReference>
<dbReference type="Gene3D" id="3.40.50.1110">
    <property type="entry name" value="SGNH hydrolase"/>
    <property type="match status" value="1"/>
</dbReference>
<dbReference type="Pfam" id="PF03629">
    <property type="entry name" value="SASA"/>
    <property type="match status" value="1"/>
</dbReference>
<organism evidence="3">
    <name type="scientific">marine metagenome</name>
    <dbReference type="NCBI Taxonomy" id="408172"/>
    <lineage>
        <taxon>unclassified sequences</taxon>
        <taxon>metagenomes</taxon>
        <taxon>ecological metagenomes</taxon>
    </lineage>
</organism>
<gene>
    <name evidence="3" type="ORF">METZ01_LOCUS15966</name>
</gene>
<dbReference type="GO" id="GO:0005975">
    <property type="term" value="P:carbohydrate metabolic process"/>
    <property type="evidence" value="ECO:0007669"/>
    <property type="project" value="TreeGrafter"/>
</dbReference>
<dbReference type="InterPro" id="IPR005181">
    <property type="entry name" value="SASA"/>
</dbReference>
<dbReference type="InterPro" id="IPR039329">
    <property type="entry name" value="SIAE"/>
</dbReference>
<dbReference type="AlphaFoldDB" id="A0A381P833"/>
<accession>A0A381P833</accession>
<dbReference type="PANTHER" id="PTHR22901:SF0">
    <property type="entry name" value="SIALATE O-ACETYLESTERASE"/>
    <property type="match status" value="1"/>
</dbReference>
<evidence type="ECO:0000313" key="3">
    <source>
        <dbReference type="EMBL" id="SUZ63112.1"/>
    </source>
</evidence>
<dbReference type="EMBL" id="UINC01000908">
    <property type="protein sequence ID" value="SUZ63112.1"/>
    <property type="molecule type" value="Genomic_DNA"/>
</dbReference>
<sequence length="461" mass="52226">MKNLFLFLMFVLFSCQNSTKSLLLSPVFSDHMVLQQKSDVSIWGSTSPNQDVFIAASWDEKVITKSDKDGEWNIKIKTPSYGGPYNISVISLKDSILLKDVLIGEVWLASGQSNMEWKLSNRLVNQEQEIANANYNQIRMFTVPLDLTGEQIKNSKWKVSNSENVKSFSAVGYFFARRLHVDLNIPIGIINTSWGGTRVEAWISLEKLRTLNATKDIISNLDLNTENNKKVNDANAYSILFKKMLSPVLPYGIRGAIWYQGEANVGNYEEYNELFPAMIEDWRERWGYNFPFYYVQIAPFNYEAGKLSYELRDVQRKSLKTKNTGMAVTMDIGEANDIHPANKQDVGNRLALLALDNDYGYDLVSSGPLYKNHELHNDYIDIDFDSKGSGLLGIRKLEGFEIAGSDGVFENAKAIIIDNKVRISSSKVDNPKQVRYAWKNVFDGTLFNKEGLPASSFITNK</sequence>
<evidence type="ECO:0000259" key="2">
    <source>
        <dbReference type="Pfam" id="PF03629"/>
    </source>
</evidence>
<dbReference type="PROSITE" id="PS51257">
    <property type="entry name" value="PROKAR_LIPOPROTEIN"/>
    <property type="match status" value="1"/>
</dbReference>